<dbReference type="AlphaFoldDB" id="A0A5D6V197"/>
<dbReference type="PANTHER" id="PTHR43877">
    <property type="entry name" value="AMINOALKYLPHOSPHONATE N-ACETYLTRANSFERASE-RELATED-RELATED"/>
    <property type="match status" value="1"/>
</dbReference>
<reference evidence="4 5" key="1">
    <citation type="submission" date="2019-08" db="EMBL/GenBank/DDBJ databases">
        <authorList>
            <person name="Seo M.-J."/>
        </authorList>
    </citation>
    <scope>NUCLEOTIDE SEQUENCE [LARGE SCALE GENOMIC DNA]</scope>
    <source>
        <strain evidence="4 5">KIGAM108</strain>
    </source>
</reference>
<comment type="caution">
    <text evidence="4">The sequence shown here is derived from an EMBL/GenBank/DDBJ whole genome shotgun (WGS) entry which is preliminary data.</text>
</comment>
<dbReference type="PROSITE" id="PS51186">
    <property type="entry name" value="GNAT"/>
    <property type="match status" value="1"/>
</dbReference>
<evidence type="ECO:0000259" key="3">
    <source>
        <dbReference type="PROSITE" id="PS51186"/>
    </source>
</evidence>
<proteinExistence type="predicted"/>
<name>A0A5D6V197_9BACT</name>
<evidence type="ECO:0000256" key="1">
    <source>
        <dbReference type="ARBA" id="ARBA00022679"/>
    </source>
</evidence>
<keyword evidence="2" id="KW-0012">Acyltransferase</keyword>
<organism evidence="4 5">
    <name type="scientific">Hymenobacter lutimineralis</name>
    <dbReference type="NCBI Taxonomy" id="2606448"/>
    <lineage>
        <taxon>Bacteria</taxon>
        <taxon>Pseudomonadati</taxon>
        <taxon>Bacteroidota</taxon>
        <taxon>Cytophagia</taxon>
        <taxon>Cytophagales</taxon>
        <taxon>Hymenobacteraceae</taxon>
        <taxon>Hymenobacter</taxon>
    </lineage>
</organism>
<dbReference type="InterPro" id="IPR016181">
    <property type="entry name" value="Acyl_CoA_acyltransferase"/>
</dbReference>
<dbReference type="PANTHER" id="PTHR43877:SF2">
    <property type="entry name" value="AMINOALKYLPHOSPHONATE N-ACETYLTRANSFERASE-RELATED"/>
    <property type="match status" value="1"/>
</dbReference>
<dbReference type="SUPFAM" id="SSF55729">
    <property type="entry name" value="Acyl-CoA N-acyltransferases (Nat)"/>
    <property type="match status" value="1"/>
</dbReference>
<dbReference type="RefSeq" id="WP_149070860.1">
    <property type="nucleotide sequence ID" value="NZ_VTHL01000009.1"/>
</dbReference>
<dbReference type="Gene3D" id="3.40.630.30">
    <property type="match status" value="1"/>
</dbReference>
<dbReference type="Pfam" id="PF00583">
    <property type="entry name" value="Acetyltransf_1"/>
    <property type="match status" value="1"/>
</dbReference>
<evidence type="ECO:0000256" key="2">
    <source>
        <dbReference type="ARBA" id="ARBA00023315"/>
    </source>
</evidence>
<accession>A0A5D6V197</accession>
<dbReference type="CDD" id="cd04301">
    <property type="entry name" value="NAT_SF"/>
    <property type="match status" value="1"/>
</dbReference>
<dbReference type="EMBL" id="VTHL01000009">
    <property type="protein sequence ID" value="TYZ09563.1"/>
    <property type="molecule type" value="Genomic_DNA"/>
</dbReference>
<evidence type="ECO:0000313" key="4">
    <source>
        <dbReference type="EMBL" id="TYZ09563.1"/>
    </source>
</evidence>
<evidence type="ECO:0000313" key="5">
    <source>
        <dbReference type="Proteomes" id="UP000322791"/>
    </source>
</evidence>
<dbReference type="Proteomes" id="UP000322791">
    <property type="component" value="Unassembled WGS sequence"/>
</dbReference>
<dbReference type="InterPro" id="IPR000182">
    <property type="entry name" value="GNAT_dom"/>
</dbReference>
<sequence>MHPHIEPLAWDTKFLGMAVGRLHGSAIGAATLRAAIHEARGAGWVLLYWSVAATDAVSQAAAQDSQLPIADHRVTYTLAVPPAGADSLPAQVAPTTVLSAPLLALAFQSGHFSRFRTDHRFAPEVFERLYTHWIRQSVRGELAREVLVFRASPTAPEVGLLTLRPEADAVTIGLLAVDERARKQGIGGALLQVAQQRVRAWGFQRLTAVTQRNNLAACQFYENAGFQPSQEEYLYHLWL</sequence>
<dbReference type="InterPro" id="IPR050832">
    <property type="entry name" value="Bact_Acetyltransf"/>
</dbReference>
<protein>
    <submittedName>
        <fullName evidence="4">GNAT family N-acetyltransferase</fullName>
    </submittedName>
</protein>
<feature type="domain" description="N-acetyltransferase" evidence="3">
    <location>
        <begin position="110"/>
        <end position="239"/>
    </location>
</feature>
<gene>
    <name evidence="4" type="ORF">FY528_09975</name>
</gene>
<keyword evidence="1 4" id="KW-0808">Transferase</keyword>
<keyword evidence="5" id="KW-1185">Reference proteome</keyword>
<dbReference type="GO" id="GO:0016747">
    <property type="term" value="F:acyltransferase activity, transferring groups other than amino-acyl groups"/>
    <property type="evidence" value="ECO:0007669"/>
    <property type="project" value="InterPro"/>
</dbReference>